<dbReference type="SMART" id="SM01329">
    <property type="entry name" value="Iso_dh"/>
    <property type="match status" value="1"/>
</dbReference>
<dbReference type="RefSeq" id="WP_013388516.1">
    <property type="nucleotide sequence ID" value="NC_014633.1"/>
</dbReference>
<evidence type="ECO:0000313" key="4">
    <source>
        <dbReference type="EMBL" id="ADO83854.1"/>
    </source>
</evidence>
<evidence type="ECO:0000313" key="5">
    <source>
        <dbReference type="Proteomes" id="UP000006875"/>
    </source>
</evidence>
<gene>
    <name evidence="4" type="ordered locus">Ilyop_2086</name>
</gene>
<keyword evidence="5" id="KW-1185">Reference proteome</keyword>
<dbReference type="GO" id="GO:0006102">
    <property type="term" value="P:isocitrate metabolic process"/>
    <property type="evidence" value="ECO:0007669"/>
    <property type="project" value="TreeGrafter"/>
</dbReference>
<evidence type="ECO:0000256" key="1">
    <source>
        <dbReference type="ARBA" id="ARBA00007769"/>
    </source>
</evidence>
<evidence type="ECO:0000256" key="2">
    <source>
        <dbReference type="ARBA" id="ARBA00023002"/>
    </source>
</evidence>
<protein>
    <submittedName>
        <fullName evidence="4">Isocitrate/isopropylmalate dehydrogenase</fullName>
    </submittedName>
</protein>
<feature type="domain" description="Isopropylmalate dehydrogenase-like" evidence="3">
    <location>
        <begin position="40"/>
        <end position="377"/>
    </location>
</feature>
<dbReference type="GO" id="GO:0006099">
    <property type="term" value="P:tricarboxylic acid cycle"/>
    <property type="evidence" value="ECO:0007669"/>
    <property type="project" value="TreeGrafter"/>
</dbReference>
<keyword evidence="2" id="KW-0560">Oxidoreductase</keyword>
<dbReference type="AlphaFoldDB" id="E3HBU2"/>
<dbReference type="Pfam" id="PF00180">
    <property type="entry name" value="Iso_dh"/>
    <property type="match status" value="1"/>
</dbReference>
<dbReference type="SUPFAM" id="SSF53659">
    <property type="entry name" value="Isocitrate/Isopropylmalate dehydrogenase-like"/>
    <property type="match status" value="1"/>
</dbReference>
<dbReference type="KEGG" id="ipo:Ilyop_2086"/>
<organism evidence="4 5">
    <name type="scientific">Ilyobacter polytropus (strain ATCC 51220 / DSM 2926 / LMG 16218 / CuHBu1)</name>
    <dbReference type="NCBI Taxonomy" id="572544"/>
    <lineage>
        <taxon>Bacteria</taxon>
        <taxon>Fusobacteriati</taxon>
        <taxon>Fusobacteriota</taxon>
        <taxon>Fusobacteriia</taxon>
        <taxon>Fusobacteriales</taxon>
        <taxon>Fusobacteriaceae</taxon>
        <taxon>Ilyobacter</taxon>
    </lineage>
</organism>
<dbReference type="PANTHER" id="PTHR11835">
    <property type="entry name" value="DECARBOXYLATING DEHYDROGENASES-ISOCITRATE, ISOPROPYLMALATE, TARTRATE"/>
    <property type="match status" value="1"/>
</dbReference>
<reference evidence="4 5" key="1">
    <citation type="journal article" date="2010" name="Stand. Genomic Sci.">
        <title>Complete genome sequence of Ilyobacter polytropus type strain (CuHbu1).</title>
        <authorList>
            <person name="Sikorski J."/>
            <person name="Chertkov O."/>
            <person name="Lapidus A."/>
            <person name="Nolan M."/>
            <person name="Lucas S."/>
            <person name="Del Rio T.G."/>
            <person name="Tice H."/>
            <person name="Cheng J.F."/>
            <person name="Tapia R."/>
            <person name="Han C."/>
            <person name="Goodwin L."/>
            <person name="Pitluck S."/>
            <person name="Liolios K."/>
            <person name="Ivanova N."/>
            <person name="Mavromatis K."/>
            <person name="Mikhailova N."/>
            <person name="Pati A."/>
            <person name="Chen A."/>
            <person name="Palaniappan K."/>
            <person name="Land M."/>
            <person name="Hauser L."/>
            <person name="Chang Y.J."/>
            <person name="Jeffries C.D."/>
            <person name="Brambilla E."/>
            <person name="Yasawong M."/>
            <person name="Rohde M."/>
            <person name="Pukall R."/>
            <person name="Spring S."/>
            <person name="Goker M."/>
            <person name="Woyke T."/>
            <person name="Bristow J."/>
            <person name="Eisen J.A."/>
            <person name="Markowitz V."/>
            <person name="Hugenholtz P."/>
            <person name="Kyrpides N.C."/>
            <person name="Klenk H.P."/>
        </authorList>
    </citation>
    <scope>NUCLEOTIDE SEQUENCE [LARGE SCALE GENOMIC DNA]</scope>
    <source>
        <strain evidence="5">ATCC 51220 / DSM 2926 / LMG 16218 / CuHBu1</strain>
        <plasmid evidence="5">pILYOP01</plasmid>
    </source>
</reference>
<name>E3HBU2_ILYPC</name>
<dbReference type="PANTHER" id="PTHR11835:SF34">
    <property type="entry name" value="ISOCITRATE DEHYDROGENASE [NAD] SUBUNIT ALPHA, MITOCHONDRIAL"/>
    <property type="match status" value="1"/>
</dbReference>
<dbReference type="Gene3D" id="3.40.718.10">
    <property type="entry name" value="Isopropylmalate Dehydrogenase"/>
    <property type="match status" value="1"/>
</dbReference>
<proteinExistence type="inferred from homology"/>
<accession>E3HBU2</accession>
<geneLocation type="plasmid" evidence="4 5">
    <name>pILYOP01</name>
</geneLocation>
<dbReference type="OrthoDB" id="9806254at2"/>
<dbReference type="EMBL" id="CP002282">
    <property type="protein sequence ID" value="ADO83854.1"/>
    <property type="molecule type" value="Genomic_DNA"/>
</dbReference>
<comment type="similarity">
    <text evidence="1">Belongs to the isocitrate and isopropylmalate dehydrogenases family.</text>
</comment>
<dbReference type="GO" id="GO:0004449">
    <property type="term" value="F:isocitrate dehydrogenase (NAD+) activity"/>
    <property type="evidence" value="ECO:0007669"/>
    <property type="project" value="TreeGrafter"/>
</dbReference>
<sequence>MKIEAAKKIFGEILREQLEKIEKIKSFKDSIDYKNLDKIIIGVIDGDGIGPIIMEQTKRIINELLKSEIDAGGIEIKNIKGLTIENRVSKMESVPSDILDEIKKCHVILKGPCTTPRAGDPWPNLTSANAVLRRELDLFSNVRPVSIPGKGVDWIFFRENIEGGYALGSKGIQVDENLAIDFVLETKINSERLAKKAFEYARNNNKSNVTVVTKANIVKTTDGNFIKACKKVGEDYKEINIVEKLADVTAARLTDLKFSKDLQVFVLPNLYGDIISDIAAEFQGGRGTAGSANLGNRYAVFEAIHGSAPAMIKSNRGQYADPSSLMRGFGMLLNHIGYSDKSKVLTRALDICGVEERKIKMTSSSKGASAEEYTDYILDEIKKLKS</sequence>
<keyword evidence="4" id="KW-0614">Plasmid</keyword>
<dbReference type="HOGENOM" id="CLU_031953_0_1_0"/>
<dbReference type="Proteomes" id="UP000006875">
    <property type="component" value="Plasmid pILYOP01"/>
</dbReference>
<dbReference type="InterPro" id="IPR024084">
    <property type="entry name" value="IsoPropMal-DH-like_dom"/>
</dbReference>
<evidence type="ECO:0000259" key="3">
    <source>
        <dbReference type="SMART" id="SM01329"/>
    </source>
</evidence>